<reference evidence="1 4" key="2">
    <citation type="submission" date="2016-10" db="EMBL/GenBank/DDBJ databases">
        <authorList>
            <person name="de Groot N.N."/>
        </authorList>
    </citation>
    <scope>NUCLEOTIDE SEQUENCE [LARGE SCALE GENOMIC DNA]</scope>
    <source>
        <strain evidence="4">BP1-145</strain>
        <strain evidence="1">BP1-148</strain>
    </source>
</reference>
<reference evidence="2 3" key="1">
    <citation type="submission" date="2016-10" db="EMBL/GenBank/DDBJ databases">
        <authorList>
            <person name="Varghese N."/>
            <person name="Submissions S."/>
        </authorList>
    </citation>
    <scope>NUCLEOTIDE SEQUENCE</scope>
    <source>
        <strain evidence="2">BP1-145</strain>
        <strain evidence="3">BP1-148</strain>
    </source>
</reference>
<organism evidence="2 4">
    <name type="scientific">Prevotella communis</name>
    <dbReference type="NCBI Taxonomy" id="2913614"/>
    <lineage>
        <taxon>Bacteria</taxon>
        <taxon>Pseudomonadati</taxon>
        <taxon>Bacteroidota</taxon>
        <taxon>Bacteroidia</taxon>
        <taxon>Bacteroidales</taxon>
        <taxon>Prevotellaceae</taxon>
        <taxon>Prevotella</taxon>
    </lineage>
</organism>
<evidence type="ECO:0000313" key="3">
    <source>
        <dbReference type="Proteomes" id="UP000198779"/>
    </source>
</evidence>
<sequence>MKKFFTYTAMIILTMTLFTSCDIEFWEDMEDRSEARTLDGTWTGYIDTYYYDRWGLTGDSYRTTMYFERTSAYSGWGYEVDYDLNSRYSDYYYCEFEWDIYKGSIRIRYADSWNDVYINDYRLSSNRFEGYMDDGTSKDIVFRLNYDNRFDWGYWNTRGITRSASDSTTTASAKVMASGKFAK</sequence>
<dbReference type="EMBL" id="FNIW01000009">
    <property type="protein sequence ID" value="SDO08054.1"/>
    <property type="molecule type" value="Genomic_DNA"/>
</dbReference>
<gene>
    <name evidence="2" type="ORF">SAMN04487900_10977</name>
    <name evidence="1" type="ORF">SAMN04487901_10936</name>
</gene>
<keyword evidence="3" id="KW-1185">Reference proteome</keyword>
<accession>A0A1H0GME2</accession>
<name>A0A1H0GME2_9BACT</name>
<dbReference type="Proteomes" id="UP000198779">
    <property type="component" value="Unassembled WGS sequence"/>
</dbReference>
<protein>
    <recommendedName>
        <fullName evidence="5">Lipocalin-like domain-containing protein</fullName>
    </recommendedName>
</protein>
<evidence type="ECO:0000313" key="2">
    <source>
        <dbReference type="EMBL" id="SDO08054.1"/>
    </source>
</evidence>
<evidence type="ECO:0008006" key="5">
    <source>
        <dbReference type="Google" id="ProtNLM"/>
    </source>
</evidence>
<dbReference type="EMBL" id="FNCQ01000009">
    <property type="protein sequence ID" value="SDG76734.1"/>
    <property type="molecule type" value="Genomic_DNA"/>
</dbReference>
<accession>A0A1G7WXV8</accession>
<dbReference type="OrthoDB" id="1086477at2"/>
<evidence type="ECO:0000313" key="1">
    <source>
        <dbReference type="EMBL" id="SDG76734.1"/>
    </source>
</evidence>
<evidence type="ECO:0000313" key="4">
    <source>
        <dbReference type="Proteomes" id="UP000199134"/>
    </source>
</evidence>
<dbReference type="STRING" id="645274.SAMN04487901_10936"/>
<proteinExistence type="predicted"/>
<dbReference type="PROSITE" id="PS51257">
    <property type="entry name" value="PROKAR_LIPOPROTEIN"/>
    <property type="match status" value="1"/>
</dbReference>
<dbReference type="AlphaFoldDB" id="A0A1H0GME2"/>
<dbReference type="RefSeq" id="WP_091817611.1">
    <property type="nucleotide sequence ID" value="NZ_CP091792.1"/>
</dbReference>
<dbReference type="Proteomes" id="UP000199134">
    <property type="component" value="Unassembled WGS sequence"/>
</dbReference>